<dbReference type="Gene3D" id="3.10.20.30">
    <property type="match status" value="1"/>
</dbReference>
<sequence>MNTIVITTVTVTAFTGLLALLLTIADRTVANYGEKKLIINEDKKYIVDGGNTLLATLINEKIFIPSACGGKGTCGYCKVKVVEGGGPVLPTELPWLTKDELEESIRLSCQCKIKEDMKIEIPEELFNVREYEVRVESIEDMTPVIKKLRLRFKEGEEINFKPGQYIQLKAPKYEGNDEEVYRAYSIASPPSEKSYIDLIIGYVPNGIATTYVHKHLKVGDTVHINGPYGDFYYRDKYDNEMILVAVGTGMAPILSILYHMRDENIKRKARFYFGARTPEDLFLLDELRELEETLYDFKFIPTLSRALDEHNWTGERGRVNVLLDKHIKDPKDREAYLCGSPAMIDTVVALLKEKGILEEDILYDKF</sequence>
<reference evidence="8 9" key="1">
    <citation type="submission" date="2016-10" db="EMBL/GenBank/DDBJ databases">
        <authorList>
            <person name="de Groot N.N."/>
        </authorList>
    </citation>
    <scope>NUCLEOTIDE SEQUENCE [LARGE SCALE GENOMIC DNA]</scope>
    <source>
        <strain evidence="8 9">DSM 23310</strain>
    </source>
</reference>
<dbReference type="PRINTS" id="PR00371">
    <property type="entry name" value="FPNCR"/>
</dbReference>
<feature type="transmembrane region" description="Helical" evidence="5">
    <location>
        <begin position="241"/>
        <end position="260"/>
    </location>
</feature>
<evidence type="ECO:0000313" key="8">
    <source>
        <dbReference type="EMBL" id="SDX15441.1"/>
    </source>
</evidence>
<dbReference type="SUPFAM" id="SSF54292">
    <property type="entry name" value="2Fe-2S ferredoxin-like"/>
    <property type="match status" value="1"/>
</dbReference>
<evidence type="ECO:0000259" key="7">
    <source>
        <dbReference type="PROSITE" id="PS51384"/>
    </source>
</evidence>
<dbReference type="PROSITE" id="PS51085">
    <property type="entry name" value="2FE2S_FER_2"/>
    <property type="match status" value="1"/>
</dbReference>
<feature type="domain" description="FAD-binding FR-type" evidence="7">
    <location>
        <begin position="128"/>
        <end position="234"/>
    </location>
</feature>
<dbReference type="Gene3D" id="3.40.50.80">
    <property type="entry name" value="Nucleotide-binding domain of ferredoxin-NADP reductase (FNR) module"/>
    <property type="match status" value="1"/>
</dbReference>
<evidence type="ECO:0000256" key="5">
    <source>
        <dbReference type="SAM" id="Phobius"/>
    </source>
</evidence>
<dbReference type="Proteomes" id="UP000198828">
    <property type="component" value="Unassembled WGS sequence"/>
</dbReference>
<dbReference type="EMBL" id="FNNG01000007">
    <property type="protein sequence ID" value="SDX15441.1"/>
    <property type="molecule type" value="Genomic_DNA"/>
</dbReference>
<evidence type="ECO:0000256" key="2">
    <source>
        <dbReference type="ARBA" id="ARBA00022630"/>
    </source>
</evidence>
<dbReference type="PROSITE" id="PS51384">
    <property type="entry name" value="FAD_FR"/>
    <property type="match status" value="1"/>
</dbReference>
<dbReference type="InterPro" id="IPR036010">
    <property type="entry name" value="2Fe-2S_ferredoxin-like_sf"/>
</dbReference>
<gene>
    <name evidence="8" type="ORF">SAMN05660923_01803</name>
</gene>
<accession>A0A1H2ZDH4</accession>
<dbReference type="CDD" id="cd00207">
    <property type="entry name" value="fer2"/>
    <property type="match status" value="1"/>
</dbReference>
<dbReference type="InterPro" id="IPR039261">
    <property type="entry name" value="FNR_nucleotide-bd"/>
</dbReference>
<organism evidence="8 9">
    <name type="scientific">Tepidimicrobium xylanilyticum</name>
    <dbReference type="NCBI Taxonomy" id="1123352"/>
    <lineage>
        <taxon>Bacteria</taxon>
        <taxon>Bacillati</taxon>
        <taxon>Bacillota</taxon>
        <taxon>Tissierellia</taxon>
        <taxon>Tissierellales</taxon>
        <taxon>Tepidimicrobiaceae</taxon>
        <taxon>Tepidimicrobium</taxon>
    </lineage>
</organism>
<dbReference type="PRINTS" id="PR00410">
    <property type="entry name" value="PHEHYDRXLASE"/>
</dbReference>
<dbReference type="Gene3D" id="2.40.30.10">
    <property type="entry name" value="Translation factors"/>
    <property type="match status" value="1"/>
</dbReference>
<dbReference type="GO" id="GO:0016491">
    <property type="term" value="F:oxidoreductase activity"/>
    <property type="evidence" value="ECO:0007669"/>
    <property type="project" value="InterPro"/>
</dbReference>
<keyword evidence="9" id="KW-1185">Reference proteome</keyword>
<evidence type="ECO:0000256" key="1">
    <source>
        <dbReference type="ARBA" id="ARBA00022448"/>
    </source>
</evidence>
<keyword evidence="1" id="KW-0813">Transport</keyword>
<dbReference type="InterPro" id="IPR001041">
    <property type="entry name" value="2Fe-2S_ferredoxin-type"/>
</dbReference>
<dbReference type="RefSeq" id="WP_093752939.1">
    <property type="nucleotide sequence ID" value="NZ_FNNG01000007.1"/>
</dbReference>
<dbReference type="SUPFAM" id="SSF63380">
    <property type="entry name" value="Riboflavin synthase domain-like"/>
    <property type="match status" value="1"/>
</dbReference>
<dbReference type="PANTHER" id="PTHR43644:SF1">
    <property type="entry name" value="NAD(P)H-FLAVIN REDUCTASE"/>
    <property type="match status" value="1"/>
</dbReference>
<evidence type="ECO:0000313" key="9">
    <source>
        <dbReference type="Proteomes" id="UP000198828"/>
    </source>
</evidence>
<dbReference type="InterPro" id="IPR001433">
    <property type="entry name" value="OxRdtase_FAD/NAD-bd"/>
</dbReference>
<dbReference type="SUPFAM" id="SSF52343">
    <property type="entry name" value="Ferredoxin reductase-like, C-terminal NADP-linked domain"/>
    <property type="match status" value="1"/>
</dbReference>
<dbReference type="AlphaFoldDB" id="A0A1H2ZDH4"/>
<dbReference type="InterPro" id="IPR017927">
    <property type="entry name" value="FAD-bd_FR_type"/>
</dbReference>
<evidence type="ECO:0000256" key="4">
    <source>
        <dbReference type="ARBA" id="ARBA00023004"/>
    </source>
</evidence>
<dbReference type="InterPro" id="IPR001709">
    <property type="entry name" value="Flavoprot_Pyr_Nucl_cyt_Rdtase"/>
</dbReference>
<evidence type="ECO:0000259" key="6">
    <source>
        <dbReference type="PROSITE" id="PS51085"/>
    </source>
</evidence>
<keyword evidence="4" id="KW-0408">Iron</keyword>
<protein>
    <submittedName>
        <fullName evidence="8">Na+-transporting NADH:ubiquinone oxidoreductase subunit F</fullName>
    </submittedName>
</protein>
<dbReference type="InterPro" id="IPR017938">
    <property type="entry name" value="Riboflavin_synthase-like_b-brl"/>
</dbReference>
<dbReference type="Pfam" id="PF00111">
    <property type="entry name" value="Fer2"/>
    <property type="match status" value="1"/>
</dbReference>
<name>A0A1H2ZDH4_9FIRM</name>
<keyword evidence="5" id="KW-1133">Transmembrane helix</keyword>
<dbReference type="InterPro" id="IPR008333">
    <property type="entry name" value="Cbr1-like_FAD-bd_dom"/>
</dbReference>
<dbReference type="OrthoDB" id="9796486at2"/>
<keyword evidence="3" id="KW-0274">FAD</keyword>
<evidence type="ECO:0000256" key="3">
    <source>
        <dbReference type="ARBA" id="ARBA00022827"/>
    </source>
</evidence>
<keyword evidence="5" id="KW-0472">Membrane</keyword>
<dbReference type="Pfam" id="PF00175">
    <property type="entry name" value="NAD_binding_1"/>
    <property type="match status" value="1"/>
</dbReference>
<feature type="domain" description="2Fe-2S ferredoxin-type" evidence="6">
    <location>
        <begin position="35"/>
        <end position="125"/>
    </location>
</feature>
<proteinExistence type="predicted"/>
<dbReference type="PANTHER" id="PTHR43644">
    <property type="entry name" value="NA(+)-TRANSLOCATING NADH-QUINONE REDUCTASE SUBUNIT"/>
    <property type="match status" value="1"/>
</dbReference>
<dbReference type="GO" id="GO:0051536">
    <property type="term" value="F:iron-sulfur cluster binding"/>
    <property type="evidence" value="ECO:0007669"/>
    <property type="project" value="InterPro"/>
</dbReference>
<keyword evidence="2" id="KW-0285">Flavoprotein</keyword>
<keyword evidence="5" id="KW-0812">Transmembrane</keyword>
<dbReference type="Pfam" id="PF00970">
    <property type="entry name" value="FAD_binding_6"/>
    <property type="match status" value="1"/>
</dbReference>
<keyword evidence="8" id="KW-0830">Ubiquinone</keyword>
<dbReference type="InterPro" id="IPR012675">
    <property type="entry name" value="Beta-grasp_dom_sf"/>
</dbReference>